<accession>A0AAW0QCF8</accession>
<feature type="region of interest" description="Disordered" evidence="1">
    <location>
        <begin position="412"/>
        <end position="455"/>
    </location>
</feature>
<name>A0AAW0QCF8_9PEZI</name>
<evidence type="ECO:0008006" key="4">
    <source>
        <dbReference type="Google" id="ProtNLM"/>
    </source>
</evidence>
<dbReference type="EMBL" id="JAQQWP010000009">
    <property type="protein sequence ID" value="KAK8100036.1"/>
    <property type="molecule type" value="Genomic_DNA"/>
</dbReference>
<comment type="caution">
    <text evidence="2">The sequence shown here is derived from an EMBL/GenBank/DDBJ whole genome shotgun (WGS) entry which is preliminary data.</text>
</comment>
<feature type="compositionally biased region" description="Basic and acidic residues" evidence="1">
    <location>
        <begin position="276"/>
        <end position="303"/>
    </location>
</feature>
<feature type="compositionally biased region" description="Basic and acidic residues" evidence="1">
    <location>
        <begin position="445"/>
        <end position="455"/>
    </location>
</feature>
<proteinExistence type="predicted"/>
<evidence type="ECO:0000256" key="1">
    <source>
        <dbReference type="SAM" id="MobiDB-lite"/>
    </source>
</evidence>
<dbReference type="AlphaFoldDB" id="A0AAW0QCF8"/>
<dbReference type="Proteomes" id="UP001392437">
    <property type="component" value="Unassembled WGS sequence"/>
</dbReference>
<reference evidence="2 3" key="1">
    <citation type="submission" date="2023-01" db="EMBL/GenBank/DDBJ databases">
        <title>Analysis of 21 Apiospora genomes using comparative genomics revels a genus with tremendous synthesis potential of carbohydrate active enzymes and secondary metabolites.</title>
        <authorList>
            <person name="Sorensen T."/>
        </authorList>
    </citation>
    <scope>NUCLEOTIDE SEQUENCE [LARGE SCALE GENOMIC DNA]</scope>
    <source>
        <strain evidence="2 3">CBS 117206</strain>
    </source>
</reference>
<gene>
    <name evidence="2" type="ORF">PG999_010410</name>
</gene>
<sequence length="698" mass="77775">MSSHDPGKTDGGAGGNSSFKPASVKPGTNEVMDRLLEFSRKHPELNVTTDGFATALRKAAMRKQVAELMKPMVGAPVGITSPQLHDDNNTMNVKPSTARPSPAPILTSTPGPAPVLTAISGFAAASSVSGTRKAAPPSLNLVRPVPKPTPNHYLSLPDPGKEMLPDTKKIEQLLNWRDPLAEPVVLLKSPIAMLVPDGKDEEQTGSPCFNGDFSIEQIPEANQKITGLSTDFTLETPLTATFAKEQIERKRAGKDKNPDDASVYQVHIESLFKEKLHSSASKDDSDSKYDPEAREKADAERRKQANKRTSKGISRFDRVHLALKTGHSRVSKRIDLIDWLTSKPELIIQVGKHLPPDDLLNLYSVHRSFNEFISNFLRSSIVTWTDYNCPEAALVFNWRSLDWRHLTISDPGKRPQESPLTPTGFHPWRPTKSTYRPKAAGGDDTSSRKGKEKMVYDDDAKEDPVVIRLVPTIKWYIMCLKRQQAVDDILAHLARRGLRTPPGTNTALLKLWNLIATPTNELRRSLIRGDARSSANINCQCYILEAKAALKAGKPLPPLKKLKLLSEIGMAGLPEEILAFTDHDLLRMQCFFLKLELRFNDPIYGPEDQDLSYLMLGQRSLFPLRQLLFGEKYHTMDEMMALKVRFDLGCSWTMFEPAAPQVLLHQNWKVLGVPYADIGKTHLEHWGDYTNGCLSLPP</sequence>
<keyword evidence="3" id="KW-1185">Reference proteome</keyword>
<evidence type="ECO:0000313" key="3">
    <source>
        <dbReference type="Proteomes" id="UP001392437"/>
    </source>
</evidence>
<organism evidence="2 3">
    <name type="scientific">Apiospora kogelbergensis</name>
    <dbReference type="NCBI Taxonomy" id="1337665"/>
    <lineage>
        <taxon>Eukaryota</taxon>
        <taxon>Fungi</taxon>
        <taxon>Dikarya</taxon>
        <taxon>Ascomycota</taxon>
        <taxon>Pezizomycotina</taxon>
        <taxon>Sordariomycetes</taxon>
        <taxon>Xylariomycetidae</taxon>
        <taxon>Amphisphaeriales</taxon>
        <taxon>Apiosporaceae</taxon>
        <taxon>Apiospora</taxon>
    </lineage>
</organism>
<protein>
    <recommendedName>
        <fullName evidence="4">F-box domain-containing protein</fullName>
    </recommendedName>
</protein>
<feature type="region of interest" description="Disordered" evidence="1">
    <location>
        <begin position="276"/>
        <end position="310"/>
    </location>
</feature>
<evidence type="ECO:0000313" key="2">
    <source>
        <dbReference type="EMBL" id="KAK8100036.1"/>
    </source>
</evidence>
<feature type="region of interest" description="Disordered" evidence="1">
    <location>
        <begin position="1"/>
        <end position="31"/>
    </location>
</feature>